<gene>
    <name evidence="8" type="ORF">PACTADRAFT_909</name>
</gene>
<dbReference type="InterPro" id="IPR037171">
    <property type="entry name" value="NagB/RpiA_transferase-like"/>
</dbReference>
<dbReference type="OrthoDB" id="2015992at2759"/>
<feature type="binding site" evidence="6">
    <location>
        <position position="61"/>
    </location>
    <ligand>
        <name>substrate</name>
    </ligand>
</feature>
<dbReference type="GO" id="GO:0005739">
    <property type="term" value="C:mitochondrion"/>
    <property type="evidence" value="ECO:0007669"/>
    <property type="project" value="TreeGrafter"/>
</dbReference>
<evidence type="ECO:0000256" key="7">
    <source>
        <dbReference type="RuleBase" id="RU361279"/>
    </source>
</evidence>
<dbReference type="GO" id="GO:0030272">
    <property type="term" value="F:5-formyltetrahydrofolate cyclo-ligase activity"/>
    <property type="evidence" value="ECO:0007669"/>
    <property type="project" value="UniProtKB-EC"/>
</dbReference>
<keyword evidence="3 6" id="KW-0067">ATP-binding</keyword>
<evidence type="ECO:0000313" key="8">
    <source>
        <dbReference type="EMBL" id="ODV98432.1"/>
    </source>
</evidence>
<dbReference type="InterPro" id="IPR024185">
    <property type="entry name" value="FTHF_cligase-like_sf"/>
</dbReference>
<comment type="cofactor">
    <cofactor evidence="7">
        <name>Mg(2+)</name>
        <dbReference type="ChEBI" id="CHEBI:18420"/>
    </cofactor>
</comment>
<evidence type="ECO:0000313" key="9">
    <source>
        <dbReference type="Proteomes" id="UP000094236"/>
    </source>
</evidence>
<evidence type="ECO:0000256" key="2">
    <source>
        <dbReference type="ARBA" id="ARBA00022741"/>
    </source>
</evidence>
<dbReference type="InterPro" id="IPR002698">
    <property type="entry name" value="FTHF_cligase"/>
</dbReference>
<evidence type="ECO:0000256" key="4">
    <source>
        <dbReference type="ARBA" id="ARBA00036539"/>
    </source>
</evidence>
<comment type="similarity">
    <text evidence="1 7">Belongs to the 5-formyltetrahydrofolate cyclo-ligase family.</text>
</comment>
<feature type="binding site" evidence="6">
    <location>
        <position position="55"/>
    </location>
    <ligand>
        <name>substrate</name>
    </ligand>
</feature>
<evidence type="ECO:0000256" key="3">
    <source>
        <dbReference type="ARBA" id="ARBA00022840"/>
    </source>
</evidence>
<dbReference type="PIRSF" id="PIRSF006806">
    <property type="entry name" value="FTHF_cligase"/>
    <property type="match status" value="1"/>
</dbReference>
<dbReference type="PANTHER" id="PTHR23407">
    <property type="entry name" value="ATPASE INHIBITOR/5-FORMYLTETRAHYDROFOLATE CYCLO-LIGASE"/>
    <property type="match status" value="1"/>
</dbReference>
<dbReference type="STRING" id="669874.A0A1E4U364"/>
<evidence type="ECO:0000256" key="6">
    <source>
        <dbReference type="PIRSR" id="PIRSR006806-1"/>
    </source>
</evidence>
<dbReference type="PANTHER" id="PTHR23407:SF1">
    <property type="entry name" value="5-FORMYLTETRAHYDROFOLATE CYCLO-LIGASE"/>
    <property type="match status" value="1"/>
</dbReference>
<dbReference type="GO" id="GO:0046872">
    <property type="term" value="F:metal ion binding"/>
    <property type="evidence" value="ECO:0007669"/>
    <property type="project" value="UniProtKB-KW"/>
</dbReference>
<keyword evidence="2 6" id="KW-0547">Nucleotide-binding</keyword>
<name>A0A1E4U364_PACTA</name>
<comment type="catalytic activity">
    <reaction evidence="4 7">
        <text>(6S)-5-formyl-5,6,7,8-tetrahydrofolate + ATP = (6R)-5,10-methenyltetrahydrofolate + ADP + phosphate</text>
        <dbReference type="Rhea" id="RHEA:10488"/>
        <dbReference type="ChEBI" id="CHEBI:30616"/>
        <dbReference type="ChEBI" id="CHEBI:43474"/>
        <dbReference type="ChEBI" id="CHEBI:57455"/>
        <dbReference type="ChEBI" id="CHEBI:57457"/>
        <dbReference type="ChEBI" id="CHEBI:456216"/>
        <dbReference type="EC" id="6.3.3.2"/>
    </reaction>
</comment>
<dbReference type="GO" id="GO:0035999">
    <property type="term" value="P:tetrahydrofolate interconversion"/>
    <property type="evidence" value="ECO:0007669"/>
    <property type="project" value="TreeGrafter"/>
</dbReference>
<dbReference type="Gene3D" id="3.40.50.10420">
    <property type="entry name" value="NagB/RpiA/CoA transferase-like"/>
    <property type="match status" value="1"/>
</dbReference>
<sequence>MGATITEAKKALRKQISSNLSKVSQKSIIEQSIRVADRLRTLSQYRDAVKIGFFMNMPQGEVKTLSLIKAAFEDEKLVFLPKCSKISETNQHKTFASQDMHLDMLFMPGYEEVIKLKPQGPYRLLEPQSGRNALSNEFKGLDLIIVPGVAFTKDCRRLGHGKGFYDDYIKRHAAYEDNEKKRPSLIGVGLREQVVDDLPVDDHDEQLDILIADGEVYYKN</sequence>
<feature type="binding site" evidence="6">
    <location>
        <begin position="9"/>
        <end position="13"/>
    </location>
    <ligand>
        <name>ATP</name>
        <dbReference type="ChEBI" id="CHEBI:30616"/>
    </ligand>
</feature>
<organism evidence="8 9">
    <name type="scientific">Pachysolen tannophilus NRRL Y-2460</name>
    <dbReference type="NCBI Taxonomy" id="669874"/>
    <lineage>
        <taxon>Eukaryota</taxon>
        <taxon>Fungi</taxon>
        <taxon>Dikarya</taxon>
        <taxon>Ascomycota</taxon>
        <taxon>Saccharomycotina</taxon>
        <taxon>Pichiomycetes</taxon>
        <taxon>Pachysolenaceae</taxon>
        <taxon>Pachysolen</taxon>
    </lineage>
</organism>
<protein>
    <recommendedName>
        <fullName evidence="5 7">5-formyltetrahydrofolate cyclo-ligase</fullName>
        <ecNumber evidence="5 7">6.3.3.2</ecNumber>
    </recommendedName>
</protein>
<evidence type="ECO:0000256" key="5">
    <source>
        <dbReference type="ARBA" id="ARBA00038966"/>
    </source>
</evidence>
<dbReference type="AlphaFoldDB" id="A0A1E4U364"/>
<evidence type="ECO:0000256" key="1">
    <source>
        <dbReference type="ARBA" id="ARBA00010638"/>
    </source>
</evidence>
<proteinExistence type="inferred from homology"/>
<dbReference type="GO" id="GO:0009396">
    <property type="term" value="P:folic acid-containing compound biosynthetic process"/>
    <property type="evidence" value="ECO:0007669"/>
    <property type="project" value="EnsemblFungi"/>
</dbReference>
<dbReference type="EMBL" id="KV454011">
    <property type="protein sequence ID" value="ODV98432.1"/>
    <property type="molecule type" value="Genomic_DNA"/>
</dbReference>
<feature type="binding site" evidence="6">
    <location>
        <begin position="157"/>
        <end position="165"/>
    </location>
    <ligand>
        <name>ATP</name>
        <dbReference type="ChEBI" id="CHEBI:30616"/>
    </ligand>
</feature>
<keyword evidence="9" id="KW-1185">Reference proteome</keyword>
<dbReference type="EC" id="6.3.3.2" evidence="5 7"/>
<accession>A0A1E4U364</accession>
<keyword evidence="7" id="KW-0479">Metal-binding</keyword>
<reference evidence="9" key="1">
    <citation type="submission" date="2016-05" db="EMBL/GenBank/DDBJ databases">
        <title>Comparative genomics of biotechnologically important yeasts.</title>
        <authorList>
            <consortium name="DOE Joint Genome Institute"/>
            <person name="Riley R."/>
            <person name="Haridas S."/>
            <person name="Wolfe K.H."/>
            <person name="Lopes M.R."/>
            <person name="Hittinger C.T."/>
            <person name="Goker M."/>
            <person name="Salamov A."/>
            <person name="Wisecaver J."/>
            <person name="Long T.M."/>
            <person name="Aerts A.L."/>
            <person name="Barry K."/>
            <person name="Choi C."/>
            <person name="Clum A."/>
            <person name="Coughlan A.Y."/>
            <person name="Deshpande S."/>
            <person name="Douglass A.P."/>
            <person name="Hanson S.J."/>
            <person name="Klenk H.-P."/>
            <person name="Labutti K."/>
            <person name="Lapidus A."/>
            <person name="Lindquist E."/>
            <person name="Lipzen A."/>
            <person name="Meier-Kolthoff J.P."/>
            <person name="Ohm R.A."/>
            <person name="Otillar R.P."/>
            <person name="Pangilinan J."/>
            <person name="Peng Y."/>
            <person name="Rokas A."/>
            <person name="Rosa C.A."/>
            <person name="Scheuner C."/>
            <person name="Sibirny A.A."/>
            <person name="Slot J.C."/>
            <person name="Stielow J.B."/>
            <person name="Sun H."/>
            <person name="Kurtzman C.P."/>
            <person name="Blackwell M."/>
            <person name="Grigoriev I.V."/>
            <person name="Jeffries T.W."/>
        </authorList>
    </citation>
    <scope>NUCLEOTIDE SEQUENCE [LARGE SCALE GENOMIC DNA]</scope>
    <source>
        <strain evidence="9">NRRL Y-2460</strain>
    </source>
</reference>
<dbReference type="Proteomes" id="UP000094236">
    <property type="component" value="Unassembled WGS sequence"/>
</dbReference>
<dbReference type="GO" id="GO:0005524">
    <property type="term" value="F:ATP binding"/>
    <property type="evidence" value="ECO:0007669"/>
    <property type="project" value="UniProtKB-KW"/>
</dbReference>
<dbReference type="SUPFAM" id="SSF100950">
    <property type="entry name" value="NagB/RpiA/CoA transferase-like"/>
    <property type="match status" value="1"/>
</dbReference>
<keyword evidence="7" id="KW-0460">Magnesium</keyword>
<dbReference type="NCBIfam" id="TIGR02727">
    <property type="entry name" value="MTHFS_bact"/>
    <property type="match status" value="1"/>
</dbReference>
<dbReference type="Pfam" id="PF01812">
    <property type="entry name" value="5-FTHF_cyc-lig"/>
    <property type="match status" value="1"/>
</dbReference>